<comment type="caution">
    <text evidence="1">The sequence shown here is derived from an EMBL/GenBank/DDBJ whole genome shotgun (WGS) entry which is preliminary data.</text>
</comment>
<organism evidence="1 2">
    <name type="scientific">Durusdinium trenchii</name>
    <dbReference type="NCBI Taxonomy" id="1381693"/>
    <lineage>
        <taxon>Eukaryota</taxon>
        <taxon>Sar</taxon>
        <taxon>Alveolata</taxon>
        <taxon>Dinophyceae</taxon>
        <taxon>Suessiales</taxon>
        <taxon>Symbiodiniaceae</taxon>
        <taxon>Durusdinium</taxon>
    </lineage>
</organism>
<sequence length="93" mass="10064">MAFRLLSGEPVSCESELGTYGSSIVVGEVRAVLARHLCLELERVQLVSVGALLEDNDTLVMEDSCITVQVMPDPLEAQFASALGVEHFTDLLK</sequence>
<name>A0ABP0JUJ2_9DINO</name>
<keyword evidence="2" id="KW-1185">Reference proteome</keyword>
<dbReference type="Proteomes" id="UP001642464">
    <property type="component" value="Unassembled WGS sequence"/>
</dbReference>
<evidence type="ECO:0000313" key="1">
    <source>
        <dbReference type="EMBL" id="CAK9018068.1"/>
    </source>
</evidence>
<accession>A0ABP0JUJ2</accession>
<proteinExistence type="predicted"/>
<dbReference type="EMBL" id="CAXAMM010008661">
    <property type="protein sequence ID" value="CAK9018068.1"/>
    <property type="molecule type" value="Genomic_DNA"/>
</dbReference>
<gene>
    <name evidence="1" type="ORF">SCF082_LOCUS13919</name>
</gene>
<reference evidence="1 2" key="1">
    <citation type="submission" date="2024-02" db="EMBL/GenBank/DDBJ databases">
        <authorList>
            <person name="Chen Y."/>
            <person name="Shah S."/>
            <person name="Dougan E. K."/>
            <person name="Thang M."/>
            <person name="Chan C."/>
        </authorList>
    </citation>
    <scope>NUCLEOTIDE SEQUENCE [LARGE SCALE GENOMIC DNA]</scope>
</reference>
<feature type="non-terminal residue" evidence="1">
    <location>
        <position position="93"/>
    </location>
</feature>
<protein>
    <submittedName>
        <fullName evidence="1">Plant intracellular Ras-group-related LRR protein 5</fullName>
    </submittedName>
</protein>
<evidence type="ECO:0000313" key="2">
    <source>
        <dbReference type="Proteomes" id="UP001642464"/>
    </source>
</evidence>